<evidence type="ECO:0000256" key="6">
    <source>
        <dbReference type="ARBA" id="ARBA00022490"/>
    </source>
</evidence>
<proteinExistence type="inferred from homology"/>
<dbReference type="Gene3D" id="1.10.10.760">
    <property type="entry name" value="E-set domains of sugar-utilizing enzymes"/>
    <property type="match status" value="1"/>
</dbReference>
<keyword evidence="9 14" id="KW-0326">Glycosidase</keyword>
<dbReference type="PANTHER" id="PTHR43651:SF11">
    <property type="entry name" value="MALTO-OLIGOSYLTREHALOSE TREHALOHYDROLASE"/>
    <property type="match status" value="1"/>
</dbReference>
<dbReference type="SUPFAM" id="SSF51445">
    <property type="entry name" value="(Trans)glycosidases"/>
    <property type="match status" value="1"/>
</dbReference>
<evidence type="ECO:0000256" key="9">
    <source>
        <dbReference type="ARBA" id="ARBA00023295"/>
    </source>
</evidence>
<reference evidence="20" key="1">
    <citation type="submission" date="2017-10" db="EMBL/GenBank/DDBJ databases">
        <title>Whole genome sequencing of various Bordetella species.</title>
        <authorList>
            <person name="Weigand M.R."/>
            <person name="Loparev V."/>
            <person name="Peng Y."/>
            <person name="Bowden K.E."/>
            <person name="Tondella M.L."/>
            <person name="Williams M.M."/>
        </authorList>
    </citation>
    <scope>NUCLEOTIDE SEQUENCE [LARGE SCALE GENOMIC DNA]</scope>
    <source>
        <strain evidence="20">H720</strain>
    </source>
</reference>
<dbReference type="InterPro" id="IPR012768">
    <property type="entry name" value="Trehalose_TreZ"/>
</dbReference>
<evidence type="ECO:0000256" key="13">
    <source>
        <dbReference type="NCBIfam" id="TIGR02402"/>
    </source>
</evidence>
<feature type="active site" description="Proton donor" evidence="15">
    <location>
        <position position="294"/>
    </location>
</feature>
<dbReference type="EMBL" id="CP024172">
    <property type="protein sequence ID" value="AZW18670.1"/>
    <property type="molecule type" value="Genomic_DNA"/>
</dbReference>
<keyword evidence="6" id="KW-0963">Cytoplasm</keyword>
<feature type="binding site" evidence="16">
    <location>
        <begin position="313"/>
        <end position="317"/>
    </location>
    <ligand>
        <name>substrate</name>
    </ligand>
</feature>
<dbReference type="NCBIfam" id="TIGR02402">
    <property type="entry name" value="trehalose_TreZ"/>
    <property type="match status" value="1"/>
</dbReference>
<dbReference type="AlphaFoldDB" id="A0AAN1VHG7"/>
<evidence type="ECO:0000256" key="11">
    <source>
        <dbReference type="ARBA" id="ARBA00033284"/>
    </source>
</evidence>
<comment type="pathway">
    <text evidence="2 14">Glycan biosynthesis; trehalose biosynthesis.</text>
</comment>
<evidence type="ECO:0000256" key="7">
    <source>
        <dbReference type="ARBA" id="ARBA00022801"/>
    </source>
</evidence>
<evidence type="ECO:0000259" key="18">
    <source>
        <dbReference type="SMART" id="SM00642"/>
    </source>
</evidence>
<feature type="binding site" evidence="16">
    <location>
        <begin position="384"/>
        <end position="389"/>
    </location>
    <ligand>
        <name>substrate</name>
    </ligand>
</feature>
<evidence type="ECO:0000256" key="12">
    <source>
        <dbReference type="ARBA" id="ARBA00034013"/>
    </source>
</evidence>
<keyword evidence="7 14" id="KW-0378">Hydrolase</keyword>
<evidence type="ECO:0000256" key="2">
    <source>
        <dbReference type="ARBA" id="ARBA00005199"/>
    </source>
</evidence>
<dbReference type="GO" id="GO:0033942">
    <property type="term" value="F:4-alpha-D-(1-&gt;4)-alpha-D-glucanotrehalose trehalohydrolase activity"/>
    <property type="evidence" value="ECO:0007669"/>
    <property type="project" value="UniProtKB-EC"/>
</dbReference>
<name>A0AAN1VHG7_9BORD</name>
<dbReference type="GeneID" id="92993835"/>
<evidence type="ECO:0000256" key="8">
    <source>
        <dbReference type="ARBA" id="ARBA00023277"/>
    </source>
</evidence>
<dbReference type="Pfam" id="PF11941">
    <property type="entry name" value="DUF3459"/>
    <property type="match status" value="1"/>
</dbReference>
<dbReference type="SUPFAM" id="SSF81296">
    <property type="entry name" value="E set domains"/>
    <property type="match status" value="1"/>
</dbReference>
<organism evidence="19 20">
    <name type="scientific">Bordetella hinzii</name>
    <dbReference type="NCBI Taxonomy" id="103855"/>
    <lineage>
        <taxon>Bacteria</taxon>
        <taxon>Pseudomonadati</taxon>
        <taxon>Pseudomonadota</taxon>
        <taxon>Betaproteobacteria</taxon>
        <taxon>Burkholderiales</taxon>
        <taxon>Alcaligenaceae</taxon>
        <taxon>Bordetella</taxon>
    </lineage>
</organism>
<dbReference type="PIRSF" id="PIRSF006337">
    <property type="entry name" value="Trehalose_TreZ"/>
    <property type="match status" value="1"/>
</dbReference>
<dbReference type="EC" id="3.2.1.141" evidence="4 13"/>
<dbReference type="CDD" id="cd11325">
    <property type="entry name" value="AmyAc_GTHase"/>
    <property type="match status" value="1"/>
</dbReference>
<evidence type="ECO:0000256" key="17">
    <source>
        <dbReference type="PIRSR" id="PIRSR006337-3"/>
    </source>
</evidence>
<evidence type="ECO:0000256" key="14">
    <source>
        <dbReference type="PIRNR" id="PIRNR006337"/>
    </source>
</evidence>
<evidence type="ECO:0000256" key="16">
    <source>
        <dbReference type="PIRSR" id="PIRSR006337-2"/>
    </source>
</evidence>
<evidence type="ECO:0000256" key="15">
    <source>
        <dbReference type="PIRSR" id="PIRSR006337-1"/>
    </source>
</evidence>
<evidence type="ECO:0000256" key="3">
    <source>
        <dbReference type="ARBA" id="ARBA00008061"/>
    </source>
</evidence>
<dbReference type="Pfam" id="PF00128">
    <property type="entry name" value="Alpha-amylase"/>
    <property type="match status" value="1"/>
</dbReference>
<dbReference type="InterPro" id="IPR014756">
    <property type="entry name" value="Ig_E-set"/>
</dbReference>
<accession>A0AAN1VHG7</accession>
<dbReference type="Proteomes" id="UP000282741">
    <property type="component" value="Chromosome"/>
</dbReference>
<protein>
    <recommendedName>
        <fullName evidence="5 13">Malto-oligosyltrehalose trehalohydrolase</fullName>
        <shortName evidence="14">MTHase</shortName>
        <ecNumber evidence="4 13">3.2.1.141</ecNumber>
    </recommendedName>
    <alternativeName>
        <fullName evidence="11 14">4-alpha-D-((1-&gt;4)-alpha-D-glucano)trehalose trehalohydrolase</fullName>
    </alternativeName>
    <alternativeName>
        <fullName evidence="10 14">Maltooligosyl trehalose trehalohydrolase</fullName>
    </alternativeName>
</protein>
<evidence type="ECO:0000256" key="4">
    <source>
        <dbReference type="ARBA" id="ARBA00012268"/>
    </source>
</evidence>
<dbReference type="Gene3D" id="3.20.20.80">
    <property type="entry name" value="Glycosidases"/>
    <property type="match status" value="1"/>
</dbReference>
<dbReference type="RefSeq" id="WP_032979356.1">
    <property type="nucleotide sequence ID" value="NZ_CP012077.1"/>
</dbReference>
<comment type="similarity">
    <text evidence="3 14">Belongs to the glycosyl hydrolase 13 family.</text>
</comment>
<dbReference type="PANTHER" id="PTHR43651">
    <property type="entry name" value="1,4-ALPHA-GLUCAN-BRANCHING ENZYME"/>
    <property type="match status" value="1"/>
</dbReference>
<feature type="active site" description="Nucleophile" evidence="15">
    <location>
        <position position="262"/>
    </location>
</feature>
<dbReference type="GO" id="GO:0005992">
    <property type="term" value="P:trehalose biosynthetic process"/>
    <property type="evidence" value="ECO:0007669"/>
    <property type="project" value="UniProtKB-UniRule"/>
</dbReference>
<dbReference type="InterPro" id="IPR022567">
    <property type="entry name" value="DUF3459"/>
</dbReference>
<keyword evidence="8" id="KW-0119">Carbohydrate metabolism</keyword>
<dbReference type="InterPro" id="IPR044901">
    <property type="entry name" value="Trehalose_TreZ_E-set_sf"/>
</dbReference>
<gene>
    <name evidence="19" type="primary">treZ</name>
    <name evidence="19" type="ORF">CS347_18845</name>
</gene>
<dbReference type="Gene3D" id="2.60.40.10">
    <property type="entry name" value="Immunoglobulins"/>
    <property type="match status" value="1"/>
</dbReference>
<sequence length="596" mass="65699">MSSLLLDGSAPCGAFPQADGSAVFRIWAPDAPAGMMLCVEGHAPRPVAPDAQGYCAHRLDACPPGSRYHYRLADGTRMPDPASRLQDGDVHDDSVVVDDSAYPWRHTHWQPHAWESSVIYEAHVGLAGGYAGLRERLPALAALGINVLQLMPIADFPGPRNWGYDGVLPYAPDRAYGEPRALRQLIDSAHGLGMAVMLDVVYNHFGPDGNYLPRYAARFFRQDRATPWGAAIDFRQPAVQRFFEDSAVHWLQDYRFDGLRLDAVHAIPAPDWLRALPARLRQRLPGRRLYLVIEDEANRACLLDAGYDAQWNDDWHHVMHHLLTGEAQGYYSGYCSGPAGILARCLTEGWHYQGQPSPFHGGRPRGEPSAHLPASAFVCFLQNHDQTGNRAHGERLTRLAATPQRLQAAIALQLLTPAVPLIFMGEEYGAQTPFLYFTSHADAALADAVRQGRAREFAAMPGYRDEGRGLPDPNAPETFERCLPWPRNGEHRVWTAYYTRLLDLRARCLAPRLGGTRAEDATPLGEAAVHAAWRLGDGARLQAYTNLGASACRLPRRLRPAGQASLRFESTPGCLALMSQGLLPPDATVCLIQEPS</sequence>
<comment type="catalytic activity">
    <reaction evidence="12 14">
        <text>hydrolysis of (1-&gt;4)-alpha-D-glucosidic linkage in 4-alpha-D-[(1-&gt;4)-alpha-D-glucanosyl]n trehalose to yield trehalose and (1-&gt;4)-alpha-D-glucan.</text>
        <dbReference type="EC" id="3.2.1.141"/>
    </reaction>
</comment>
<evidence type="ECO:0000256" key="10">
    <source>
        <dbReference type="ARBA" id="ARBA00032057"/>
    </source>
</evidence>
<dbReference type="InterPro" id="IPR006047">
    <property type="entry name" value="GH13_cat_dom"/>
</dbReference>
<feature type="binding site" evidence="16">
    <location>
        <begin position="260"/>
        <end position="265"/>
    </location>
    <ligand>
        <name>substrate</name>
    </ligand>
</feature>
<dbReference type="InterPro" id="IPR013783">
    <property type="entry name" value="Ig-like_fold"/>
</dbReference>
<evidence type="ECO:0000256" key="5">
    <source>
        <dbReference type="ARBA" id="ARBA00015938"/>
    </source>
</evidence>
<feature type="site" description="Transition state stabilizer" evidence="17">
    <location>
        <position position="385"/>
    </location>
</feature>
<dbReference type="InterPro" id="IPR017853">
    <property type="entry name" value="GH"/>
</dbReference>
<dbReference type="GO" id="GO:0005737">
    <property type="term" value="C:cytoplasm"/>
    <property type="evidence" value="ECO:0007669"/>
    <property type="project" value="UniProtKB-SubCell"/>
</dbReference>
<dbReference type="SMART" id="SM00642">
    <property type="entry name" value="Aamy"/>
    <property type="match status" value="1"/>
</dbReference>
<evidence type="ECO:0000313" key="20">
    <source>
        <dbReference type="Proteomes" id="UP000282741"/>
    </source>
</evidence>
<feature type="domain" description="Glycosyl hydrolase family 13 catalytic" evidence="18">
    <location>
        <begin position="117"/>
        <end position="455"/>
    </location>
</feature>
<evidence type="ECO:0000256" key="1">
    <source>
        <dbReference type="ARBA" id="ARBA00004496"/>
    </source>
</evidence>
<evidence type="ECO:0000313" key="19">
    <source>
        <dbReference type="EMBL" id="AZW18670.1"/>
    </source>
</evidence>
<comment type="subcellular location">
    <subcellularLocation>
        <location evidence="1 15">Cytoplasm</location>
    </subcellularLocation>
</comment>